<dbReference type="PANTHER" id="PTHR34069:SF2">
    <property type="entry name" value="BETA-KETOACYL-[ACYL-CARRIER-PROTEIN] SYNTHASE III"/>
    <property type="match status" value="1"/>
</dbReference>
<evidence type="ECO:0000256" key="8">
    <source>
        <dbReference type="ARBA" id="ARBA00023315"/>
    </source>
</evidence>
<dbReference type="Pfam" id="PF08545">
    <property type="entry name" value="ACP_syn_III"/>
    <property type="match status" value="1"/>
</dbReference>
<feature type="domain" description="Beta-ketoacyl-[acyl-carrier-protein] synthase III N-terminal" evidence="11">
    <location>
        <begin position="119"/>
        <end position="196"/>
    </location>
</feature>
<comment type="pathway">
    <text evidence="9">Lipid metabolism; fatty acid biosynthesis.</text>
</comment>
<feature type="active site" evidence="9">
    <location>
        <position position="297"/>
    </location>
</feature>
<evidence type="ECO:0000259" key="10">
    <source>
        <dbReference type="Pfam" id="PF08541"/>
    </source>
</evidence>
<comment type="catalytic activity">
    <reaction evidence="9">
        <text>malonyl-[ACP] + acetyl-CoA + H(+) = 3-oxobutanoyl-[ACP] + CO2 + CoA</text>
        <dbReference type="Rhea" id="RHEA:12080"/>
        <dbReference type="Rhea" id="RHEA-COMP:9623"/>
        <dbReference type="Rhea" id="RHEA-COMP:9625"/>
        <dbReference type="ChEBI" id="CHEBI:15378"/>
        <dbReference type="ChEBI" id="CHEBI:16526"/>
        <dbReference type="ChEBI" id="CHEBI:57287"/>
        <dbReference type="ChEBI" id="CHEBI:57288"/>
        <dbReference type="ChEBI" id="CHEBI:78449"/>
        <dbReference type="ChEBI" id="CHEBI:78450"/>
        <dbReference type="EC" id="2.3.1.180"/>
    </reaction>
</comment>
<dbReference type="EMBL" id="JBHSAX010000005">
    <property type="protein sequence ID" value="MFC3961472.1"/>
    <property type="molecule type" value="Genomic_DNA"/>
</dbReference>
<keyword evidence="5 9" id="KW-0276">Fatty acid metabolism</keyword>
<dbReference type="NCBIfam" id="TIGR00747">
    <property type="entry name" value="fabH"/>
    <property type="match status" value="1"/>
</dbReference>
<evidence type="ECO:0000256" key="2">
    <source>
        <dbReference type="ARBA" id="ARBA00022490"/>
    </source>
</evidence>
<gene>
    <name evidence="9" type="primary">fabH</name>
    <name evidence="12" type="ORF">ACFO0B_05650</name>
</gene>
<comment type="subcellular location">
    <subcellularLocation>
        <location evidence="9">Cytoplasm</location>
    </subcellularLocation>
</comment>
<protein>
    <recommendedName>
        <fullName evidence="9">Beta-ketoacyl-[acyl-carrier-protein] synthase III</fullName>
        <shortName evidence="9">Beta-ketoacyl-ACP synthase III</shortName>
        <shortName evidence="9">KAS III</shortName>
        <ecNumber evidence="9">2.3.1.180</ecNumber>
    </recommendedName>
    <alternativeName>
        <fullName evidence="9">3-oxoacyl-[acyl-carrier-protein] synthase 3</fullName>
    </alternativeName>
    <alternativeName>
        <fullName evidence="9">3-oxoacyl-[acyl-carrier-protein] synthase III</fullName>
    </alternativeName>
</protein>
<proteinExistence type="inferred from homology"/>
<dbReference type="PANTHER" id="PTHR34069">
    <property type="entry name" value="3-OXOACYL-[ACYL-CARRIER-PROTEIN] SYNTHASE 3"/>
    <property type="match status" value="1"/>
</dbReference>
<comment type="caution">
    <text evidence="12">The sequence shown here is derived from an EMBL/GenBank/DDBJ whole genome shotgun (WGS) entry which is preliminary data.</text>
</comment>
<dbReference type="EC" id="2.3.1.180" evidence="9"/>
<name>A0ABV8DPA3_9NOCA</name>
<feature type="region of interest" description="ACP-binding" evidence="9">
    <location>
        <begin position="267"/>
        <end position="271"/>
    </location>
</feature>
<evidence type="ECO:0000256" key="5">
    <source>
        <dbReference type="ARBA" id="ARBA00022832"/>
    </source>
</evidence>
<reference evidence="13" key="1">
    <citation type="journal article" date="2019" name="Int. J. Syst. Evol. Microbiol.">
        <title>The Global Catalogue of Microorganisms (GCM) 10K type strain sequencing project: providing services to taxonomists for standard genome sequencing and annotation.</title>
        <authorList>
            <consortium name="The Broad Institute Genomics Platform"/>
            <consortium name="The Broad Institute Genome Sequencing Center for Infectious Disease"/>
            <person name="Wu L."/>
            <person name="Ma J."/>
        </authorList>
    </citation>
    <scope>NUCLEOTIDE SEQUENCE [LARGE SCALE GENOMIC DNA]</scope>
    <source>
        <strain evidence="13">CGMCC 4.7330</strain>
    </source>
</reference>
<keyword evidence="7 9" id="KW-0275">Fatty acid biosynthesis</keyword>
<organism evidence="12 13">
    <name type="scientific">Nocardia jiangsuensis</name>
    <dbReference type="NCBI Taxonomy" id="1691563"/>
    <lineage>
        <taxon>Bacteria</taxon>
        <taxon>Bacillati</taxon>
        <taxon>Actinomycetota</taxon>
        <taxon>Actinomycetes</taxon>
        <taxon>Mycobacteriales</taxon>
        <taxon>Nocardiaceae</taxon>
        <taxon>Nocardia</taxon>
    </lineage>
</organism>
<dbReference type="Pfam" id="PF08541">
    <property type="entry name" value="ACP_syn_III_C"/>
    <property type="match status" value="1"/>
</dbReference>
<comment type="similarity">
    <text evidence="1 9">Belongs to the thiolase-like superfamily. FabH family.</text>
</comment>
<keyword evidence="8 9" id="KW-0012">Acyltransferase</keyword>
<dbReference type="Gene3D" id="3.40.47.10">
    <property type="match status" value="1"/>
</dbReference>
<keyword evidence="4 9" id="KW-0808">Transferase</keyword>
<accession>A0ABV8DPA3</accession>
<feature type="domain" description="Beta-ketoacyl-[acyl-carrier-protein] synthase III C-terminal" evidence="10">
    <location>
        <begin position="250"/>
        <end position="339"/>
    </location>
</feature>
<evidence type="ECO:0000313" key="13">
    <source>
        <dbReference type="Proteomes" id="UP001595696"/>
    </source>
</evidence>
<keyword evidence="13" id="KW-1185">Reference proteome</keyword>
<evidence type="ECO:0000256" key="1">
    <source>
        <dbReference type="ARBA" id="ARBA00008642"/>
    </source>
</evidence>
<keyword evidence="9" id="KW-0511">Multifunctional enzyme</keyword>
<dbReference type="RefSeq" id="WP_378611225.1">
    <property type="nucleotide sequence ID" value="NZ_JBHSAX010000005.1"/>
</dbReference>
<comment type="function">
    <text evidence="9">Catalyzes the condensation reaction of fatty acid synthesis by the addition to an acyl acceptor of two carbons from malonyl-ACP. Catalyzes the first condensation reaction which initiates fatty acid synthesis and may therefore play a role in governing the total rate of fatty acid production. Possesses both acetoacetyl-ACP synthase and acetyl transacylase activities. Its substrate specificity determines the biosynthesis of branched-chain and/or straight-chain of fatty acids.</text>
</comment>
<sequence length="345" mass="36122">MSVEIAVQAPPAVPHSAILGLGVYRPSRVVTNDELAESLDSSDEWIRTRSGIRSRRLCTESETLVEMSLGSARQAIESSGIDPQQIDCVLLATMSSPLVTPATAPLLATELGLPGVAALDVVNACAGFCSTVGMASDMIRAGTAEYVLVIGAERLSDMVDWTDRTNAFLFGDGAGAAVIGPSETVGIGPVVWGSDGSHWDMLGQNKSMGAFMDEVKELGSAAQRPIFKMDGPALFRWTLGALEQVCQEALKRAGVTVDDLDAFIPHQANGRITEMLARQLKLPAGCTVAYDIVEQGNTSAASVPLAMEGLLRTGAAKPGDIALLIGFGAGLVYAAQVVRLPGVPR</sequence>
<dbReference type="CDD" id="cd00830">
    <property type="entry name" value="KAS_III"/>
    <property type="match status" value="1"/>
</dbReference>
<dbReference type="InterPro" id="IPR016039">
    <property type="entry name" value="Thiolase-like"/>
</dbReference>
<dbReference type="GO" id="GO:0033818">
    <property type="term" value="F:beta-ketoacyl-acyl-carrier-protein synthase III activity"/>
    <property type="evidence" value="ECO:0007669"/>
    <property type="project" value="UniProtKB-EC"/>
</dbReference>
<dbReference type="InterPro" id="IPR013751">
    <property type="entry name" value="ACP_syn_III_N"/>
</dbReference>
<dbReference type="Proteomes" id="UP001595696">
    <property type="component" value="Unassembled WGS sequence"/>
</dbReference>
<dbReference type="NCBIfam" id="NF006829">
    <property type="entry name" value="PRK09352.1"/>
    <property type="match status" value="1"/>
</dbReference>
<evidence type="ECO:0000256" key="4">
    <source>
        <dbReference type="ARBA" id="ARBA00022679"/>
    </source>
</evidence>
<evidence type="ECO:0000256" key="7">
    <source>
        <dbReference type="ARBA" id="ARBA00023160"/>
    </source>
</evidence>
<evidence type="ECO:0000256" key="9">
    <source>
        <dbReference type="HAMAP-Rule" id="MF_01815"/>
    </source>
</evidence>
<evidence type="ECO:0000256" key="6">
    <source>
        <dbReference type="ARBA" id="ARBA00023098"/>
    </source>
</evidence>
<feature type="active site" evidence="9">
    <location>
        <position position="266"/>
    </location>
</feature>
<dbReference type="InterPro" id="IPR013747">
    <property type="entry name" value="ACP_syn_III_C"/>
</dbReference>
<keyword evidence="2 9" id="KW-0963">Cytoplasm</keyword>
<comment type="subunit">
    <text evidence="9">Homodimer.</text>
</comment>
<evidence type="ECO:0000313" key="12">
    <source>
        <dbReference type="EMBL" id="MFC3961472.1"/>
    </source>
</evidence>
<comment type="domain">
    <text evidence="9">The last Arg residue of the ACP-binding site is essential for the weak association between ACP/AcpP and FabH.</text>
</comment>
<dbReference type="HAMAP" id="MF_01815">
    <property type="entry name" value="FabH"/>
    <property type="match status" value="1"/>
</dbReference>
<evidence type="ECO:0000256" key="3">
    <source>
        <dbReference type="ARBA" id="ARBA00022516"/>
    </source>
</evidence>
<feature type="active site" evidence="9">
    <location>
        <position position="125"/>
    </location>
</feature>
<keyword evidence="6 9" id="KW-0443">Lipid metabolism</keyword>
<evidence type="ECO:0000259" key="11">
    <source>
        <dbReference type="Pfam" id="PF08545"/>
    </source>
</evidence>
<dbReference type="InterPro" id="IPR004655">
    <property type="entry name" value="FabH"/>
</dbReference>
<dbReference type="SUPFAM" id="SSF53901">
    <property type="entry name" value="Thiolase-like"/>
    <property type="match status" value="1"/>
</dbReference>
<keyword evidence="3 9" id="KW-0444">Lipid biosynthesis</keyword>